<dbReference type="GO" id="GO:0046872">
    <property type="term" value="F:metal ion binding"/>
    <property type="evidence" value="ECO:0007669"/>
    <property type="project" value="UniProtKB-KW"/>
</dbReference>
<accession>A0AAU6W0T5</accession>
<keyword evidence="3" id="KW-0227">DNA damage</keyword>
<evidence type="ECO:0000256" key="3">
    <source>
        <dbReference type="ARBA" id="ARBA00022763"/>
    </source>
</evidence>
<reference evidence="9" key="1">
    <citation type="journal article" date="2024" name="J. Gen. Virol.">
        <title>Novel phages of Pseudomonas syringae unveil numerous potential auxiliary metabolic genes.</title>
        <authorList>
            <person name="Feltin C."/>
            <person name="Garneau J.R."/>
            <person name="Morris C.E."/>
            <person name="Berard A."/>
            <person name="Torres-Barcelo C."/>
        </authorList>
    </citation>
    <scope>NUCLEOTIDE SEQUENCE</scope>
</reference>
<evidence type="ECO:0000256" key="4">
    <source>
        <dbReference type="ARBA" id="ARBA00022833"/>
    </source>
</evidence>
<dbReference type="EMBL" id="PP179318">
    <property type="protein sequence ID" value="XAI70066.1"/>
    <property type="molecule type" value="Genomic_DNA"/>
</dbReference>
<evidence type="ECO:0000256" key="6">
    <source>
        <dbReference type="ARBA" id="ARBA00023204"/>
    </source>
</evidence>
<evidence type="ECO:0000259" key="8">
    <source>
        <dbReference type="Pfam" id="PF08804"/>
    </source>
</evidence>
<evidence type="ECO:0000256" key="2">
    <source>
        <dbReference type="ARBA" id="ARBA00022723"/>
    </source>
</evidence>
<keyword evidence="5" id="KW-0238">DNA-binding</keyword>
<keyword evidence="4" id="KW-0862">Zinc</keyword>
<feature type="domain" description="Bacteriophage T4 Gp32 single-stranded DNA-binding" evidence="8">
    <location>
        <begin position="35"/>
        <end position="212"/>
    </location>
</feature>
<protein>
    <recommendedName>
        <fullName evidence="8">Bacteriophage T4 Gp32 single-stranded DNA-binding domain-containing protein</fullName>
    </recommendedName>
</protein>
<evidence type="ECO:0000256" key="5">
    <source>
        <dbReference type="ARBA" id="ARBA00023125"/>
    </source>
</evidence>
<keyword evidence="1" id="KW-0235">DNA replication</keyword>
<evidence type="ECO:0000256" key="1">
    <source>
        <dbReference type="ARBA" id="ARBA00022705"/>
    </source>
</evidence>
<dbReference type="GO" id="GO:0006281">
    <property type="term" value="P:DNA repair"/>
    <property type="evidence" value="ECO:0007669"/>
    <property type="project" value="UniProtKB-KW"/>
</dbReference>
<organism evidence="9">
    <name type="scientific">Pseudomonas phage Nican01</name>
    <dbReference type="NCBI Taxonomy" id="3138540"/>
    <lineage>
        <taxon>Viruses</taxon>
        <taxon>Duplodnaviria</taxon>
        <taxon>Heunggongvirae</taxon>
        <taxon>Uroviricota</taxon>
        <taxon>Caudoviricetes</taxon>
        <taxon>Nickievirus</taxon>
    </lineage>
</organism>
<feature type="region of interest" description="Disordered" evidence="7">
    <location>
        <begin position="224"/>
        <end position="281"/>
    </location>
</feature>
<proteinExistence type="predicted"/>
<sequence>MGQSIQDLIAGKQKDMAAKKSRQNTLKPQPGTHTYRVLPSWRGGDEKQFWHDFAMHFVKTPDSNGKPAAVYVCTEKTFGKPCEVCEAAKKLMAVSTSDDQTKMLKEALSAQRYLLNVLHLTGTEPEKVQIMEVGQGVFEAICGLIGEYGDITDLNEGTDLKITRSGTGLDTKYTVMPAAKSKPVPAKLIANLPNLDEFVAQENPAGETKALTSVGAIVGILPSSSATPARRGSHPALADLSADADDAEFETVSPTAKASAGGTAADDLSDLDDLDGLLDDN</sequence>
<keyword evidence="6" id="KW-0234">DNA repair</keyword>
<dbReference type="Pfam" id="PF08804">
    <property type="entry name" value="gp32"/>
    <property type="match status" value="1"/>
</dbReference>
<dbReference type="InterPro" id="IPR012339">
    <property type="entry name" value="Phage_T4_Gp32_ssDNA-bd"/>
</dbReference>
<gene>
    <name evidence="9" type="ORF">Nican01_00053</name>
</gene>
<keyword evidence="2" id="KW-0479">Metal-binding</keyword>
<feature type="region of interest" description="Disordered" evidence="7">
    <location>
        <begin position="11"/>
        <end position="34"/>
    </location>
</feature>
<name>A0AAU6W0T5_9CAUD</name>
<dbReference type="GO" id="GO:0006260">
    <property type="term" value="P:DNA replication"/>
    <property type="evidence" value="ECO:0007669"/>
    <property type="project" value="UniProtKB-KW"/>
</dbReference>
<evidence type="ECO:0000313" key="9">
    <source>
        <dbReference type="EMBL" id="XAI70066.1"/>
    </source>
</evidence>
<dbReference type="Gene3D" id="3.90.198.10">
    <property type="entry name" value="Replication Fork Single-Stranded Dna Binding Protein"/>
    <property type="match status" value="1"/>
</dbReference>
<dbReference type="InterPro" id="IPR044947">
    <property type="entry name" value="Phage_T4_Gp32_ssDNA-bd_sf"/>
</dbReference>
<dbReference type="GO" id="GO:0003697">
    <property type="term" value="F:single-stranded DNA binding"/>
    <property type="evidence" value="ECO:0007669"/>
    <property type="project" value="InterPro"/>
</dbReference>
<evidence type="ECO:0000256" key="7">
    <source>
        <dbReference type="SAM" id="MobiDB-lite"/>
    </source>
</evidence>
<feature type="compositionally biased region" description="Acidic residues" evidence="7">
    <location>
        <begin position="267"/>
        <end position="281"/>
    </location>
</feature>